<feature type="domain" description="TRAM" evidence="6">
    <location>
        <begin position="232"/>
        <end position="293"/>
    </location>
</feature>
<keyword evidence="5" id="KW-0812">Transmembrane</keyword>
<dbReference type="EMBL" id="LBYI01000008">
    <property type="protein sequence ID" value="KKR50695.1"/>
    <property type="molecule type" value="Genomic_DNA"/>
</dbReference>
<evidence type="ECO:0000256" key="2">
    <source>
        <dbReference type="ARBA" id="ARBA00022722"/>
    </source>
</evidence>
<evidence type="ECO:0000313" key="7">
    <source>
        <dbReference type="EMBL" id="KKR50695.1"/>
    </source>
</evidence>
<feature type="transmembrane region" description="Helical" evidence="5">
    <location>
        <begin position="35"/>
        <end position="54"/>
    </location>
</feature>
<dbReference type="SUPFAM" id="SSF88723">
    <property type="entry name" value="PIN domain-like"/>
    <property type="match status" value="1"/>
</dbReference>
<dbReference type="GO" id="GO:0016787">
    <property type="term" value="F:hydrolase activity"/>
    <property type="evidence" value="ECO:0007669"/>
    <property type="project" value="UniProtKB-KW"/>
</dbReference>
<dbReference type="CDD" id="cd09877">
    <property type="entry name" value="PIN_YacL-like"/>
    <property type="match status" value="1"/>
</dbReference>
<dbReference type="Gene3D" id="3.40.50.1010">
    <property type="entry name" value="5'-nuclease"/>
    <property type="match status" value="1"/>
</dbReference>
<dbReference type="Proteomes" id="UP000034531">
    <property type="component" value="Unassembled WGS sequence"/>
</dbReference>
<reference evidence="7 8" key="1">
    <citation type="journal article" date="2015" name="Nature">
        <title>rRNA introns, odd ribosomes, and small enigmatic genomes across a large radiation of phyla.</title>
        <authorList>
            <person name="Brown C.T."/>
            <person name="Hug L.A."/>
            <person name="Thomas B.C."/>
            <person name="Sharon I."/>
            <person name="Castelle C.J."/>
            <person name="Singh A."/>
            <person name="Wilkins M.J."/>
            <person name="Williams K.H."/>
            <person name="Banfield J.F."/>
        </authorList>
    </citation>
    <scope>NUCLEOTIDE SEQUENCE [LARGE SCALE GENOMIC DNA]</scope>
</reference>
<dbReference type="InterPro" id="IPR002792">
    <property type="entry name" value="TRAM_dom"/>
</dbReference>
<gene>
    <name evidence="7" type="ORF">UT84_C0008G0009</name>
</gene>
<dbReference type="SMART" id="SM00670">
    <property type="entry name" value="PINc"/>
    <property type="match status" value="1"/>
</dbReference>
<keyword evidence="5" id="KW-0472">Membrane</keyword>
<comment type="cofactor">
    <cofactor evidence="1">
        <name>Mg(2+)</name>
        <dbReference type="ChEBI" id="CHEBI:18420"/>
    </cofactor>
</comment>
<keyword evidence="3" id="KW-0378">Hydrolase</keyword>
<evidence type="ECO:0000256" key="5">
    <source>
        <dbReference type="SAM" id="Phobius"/>
    </source>
</evidence>
<dbReference type="InterPro" id="IPR002716">
    <property type="entry name" value="PIN_dom"/>
</dbReference>
<dbReference type="PANTHER" id="PTHR11603:SF147">
    <property type="entry name" value="MEMBRANE PROTEIN"/>
    <property type="match status" value="1"/>
</dbReference>
<dbReference type="InterPro" id="IPR029060">
    <property type="entry name" value="PIN-like_dom_sf"/>
</dbReference>
<evidence type="ECO:0000256" key="1">
    <source>
        <dbReference type="ARBA" id="ARBA00001946"/>
    </source>
</evidence>
<dbReference type="PANTHER" id="PTHR11603">
    <property type="entry name" value="AAA FAMILY ATPASE"/>
    <property type="match status" value="1"/>
</dbReference>
<evidence type="ECO:0000256" key="4">
    <source>
        <dbReference type="ARBA" id="ARBA00022842"/>
    </source>
</evidence>
<evidence type="ECO:0000313" key="8">
    <source>
        <dbReference type="Proteomes" id="UP000034531"/>
    </source>
</evidence>
<accession>A0A0G0TUG9</accession>
<evidence type="ECO:0000259" key="6">
    <source>
        <dbReference type="PROSITE" id="PS50926"/>
    </source>
</evidence>
<comment type="caution">
    <text evidence="7">The sequence shown here is derived from an EMBL/GenBank/DDBJ whole genome shotgun (WGS) entry which is preliminary data.</text>
</comment>
<keyword evidence="2" id="KW-0540">Nuclease</keyword>
<sequence>MKPKSFLRLALFIVFGFIGAFVARSGTPPDIFAITGGYFLSAAVIAFATLGFILPDVLELAGRAGIAALAKQIADHIPNPTGPAMSVRNFSFRGRKRKNSSYVNPLIVDTSALIDGRLAEVAQTGFLFGTFLVIPSVISELHKLSDSADDLKRAKGRRGLDILNVLKKNKKVKVEILGSEPKDPEVDDKLISLARKLKGRILTVDFNLNKVSKVRGVGILNVNELANALKTAVLPKDSLDITVSAKGREKGQGVGYLQDGTMVVVENGVDFEGKSIRVEVQRVLQTAAGKMIFAKIRP</sequence>
<dbReference type="PROSITE" id="PS50926">
    <property type="entry name" value="TRAM"/>
    <property type="match status" value="1"/>
</dbReference>
<name>A0A0G0TUG9_9BACT</name>
<dbReference type="PATRIC" id="fig|1618405.3.peg.446"/>
<evidence type="ECO:0000256" key="3">
    <source>
        <dbReference type="ARBA" id="ARBA00022801"/>
    </source>
</evidence>
<keyword evidence="5" id="KW-1133">Transmembrane helix</keyword>
<dbReference type="InterPro" id="IPR052041">
    <property type="entry name" value="Nucleic_acid_metab_PIN/TRAM"/>
</dbReference>
<organism evidence="7 8">
    <name type="scientific">Candidatus Curtissbacteria bacterium GW2011_GWA1_40_16</name>
    <dbReference type="NCBI Taxonomy" id="1618405"/>
    <lineage>
        <taxon>Bacteria</taxon>
        <taxon>Candidatus Curtissiibacteriota</taxon>
    </lineage>
</organism>
<protein>
    <recommendedName>
        <fullName evidence="6">TRAM domain-containing protein</fullName>
    </recommendedName>
</protein>
<keyword evidence="4" id="KW-0460">Magnesium</keyword>
<proteinExistence type="predicted"/>
<dbReference type="GO" id="GO:0004518">
    <property type="term" value="F:nuclease activity"/>
    <property type="evidence" value="ECO:0007669"/>
    <property type="project" value="UniProtKB-KW"/>
</dbReference>
<dbReference type="AlphaFoldDB" id="A0A0G0TUG9"/>